<dbReference type="OrthoDB" id="1400405at2"/>
<dbReference type="STRING" id="1642818.AWE51_01160"/>
<organism evidence="4 5">
    <name type="scientific">Aquimarina aggregata</name>
    <dbReference type="NCBI Taxonomy" id="1642818"/>
    <lineage>
        <taxon>Bacteria</taxon>
        <taxon>Pseudomonadati</taxon>
        <taxon>Bacteroidota</taxon>
        <taxon>Flavobacteriia</taxon>
        <taxon>Flavobacteriales</taxon>
        <taxon>Flavobacteriaceae</taxon>
        <taxon>Aquimarina</taxon>
    </lineage>
</organism>
<dbReference type="InterPro" id="IPR039448">
    <property type="entry name" value="Beta_helix"/>
</dbReference>
<feature type="domain" description="Right handed beta helix" evidence="3">
    <location>
        <begin position="301"/>
        <end position="467"/>
    </location>
</feature>
<feature type="signal peptide" evidence="2">
    <location>
        <begin position="1"/>
        <end position="23"/>
    </location>
</feature>
<evidence type="ECO:0000256" key="2">
    <source>
        <dbReference type="SAM" id="SignalP"/>
    </source>
</evidence>
<protein>
    <recommendedName>
        <fullName evidence="3">Right handed beta helix domain-containing protein</fullName>
    </recommendedName>
</protein>
<reference evidence="4 5" key="1">
    <citation type="submission" date="2016-01" db="EMBL/GenBank/DDBJ databases">
        <title>The draft genome sequence of Aquimarina sp. RZW4-3-2.</title>
        <authorList>
            <person name="Wang Y."/>
        </authorList>
    </citation>
    <scope>NUCLEOTIDE SEQUENCE [LARGE SCALE GENOMIC DNA]</scope>
    <source>
        <strain evidence="4 5">RZW4-3-2</strain>
    </source>
</reference>
<accession>A0A163C5X0</accession>
<comment type="caution">
    <text evidence="4">The sequence shown here is derived from an EMBL/GenBank/DDBJ whole genome shotgun (WGS) entry which is preliminary data.</text>
</comment>
<dbReference type="SUPFAM" id="SSF51126">
    <property type="entry name" value="Pectin lyase-like"/>
    <property type="match status" value="2"/>
</dbReference>
<dbReference type="InterPro" id="IPR006626">
    <property type="entry name" value="PbH1"/>
</dbReference>
<proteinExistence type="predicted"/>
<feature type="region of interest" description="Disordered" evidence="1">
    <location>
        <begin position="605"/>
        <end position="625"/>
    </location>
</feature>
<sequence length="711" mass="77103">MKKLPYYLVILCIAFFVSCSNESFEEVVPDTTGTDGDNPDPDTDPDPDPDPEDPGNTATDPCDFDLSDVTSGKTYVINCVLDLNNQTINLPDNVTFEFDKGDIINGTLNFSSGGKIDGRLMSSKLDLEGDVTLIDPTFQFFPIRWEIVEGRVAQPVAFQNHKNIQKVVDLVKSLGAETFSINKMDAFFDTEDVFTNTVRLPSNFHFKMSENTHMRVQPSNQNYATKLFMIQNAENVTLSGGFLHGERDTHTGPPTGSGTLVNITSGTNILVENVHISDSGVSGLTINSFKFATDPEYSPSRMIRIRGCTFDSNRRNNMSVTDGTDIIIENCKIYRAGIDTEFSIGSRPKIGIDVEPTELQRIDGVIIRNCEEKEGAGAALLAAGGNNVTFENNTTQSTIGWNIASNVKILNNTIDGSGIGAGLKDPVGRRTSKGNIISGNTVSNAITGIAATNGDTQIFNNTFINCKVAMIINALTNADIYENTIRSDKESSFGFTIQDYADDVVFRANKVNVTGRAIFSDFPNFDDDELDFKISFIDNTFETTKFALINGTVGMTLTGNSFNNGVRIDGSRDILFDNNNVVSGPPFSIELSNSEVSRNVTISNNTIENTDTGGTGNGIKTSSSSDVRNATGIVIDNNTIKVRGTNNCIRTTKFDNMTITNNKSGSEAQPTIFFRGDNSVIRDNVATAGPTDTVDVEGSNNTVSNNTTANN</sequence>
<feature type="chain" id="PRO_5007841926" description="Right handed beta helix domain-containing protein" evidence="2">
    <location>
        <begin position="24"/>
        <end position="711"/>
    </location>
</feature>
<dbReference type="PROSITE" id="PS51257">
    <property type="entry name" value="PROKAR_LIPOPROTEIN"/>
    <property type="match status" value="1"/>
</dbReference>
<evidence type="ECO:0000259" key="3">
    <source>
        <dbReference type="Pfam" id="PF13229"/>
    </source>
</evidence>
<keyword evidence="5" id="KW-1185">Reference proteome</keyword>
<feature type="region of interest" description="Disordered" evidence="1">
    <location>
        <begin position="689"/>
        <end position="711"/>
    </location>
</feature>
<dbReference type="InterPro" id="IPR011050">
    <property type="entry name" value="Pectin_lyase_fold/virulence"/>
</dbReference>
<dbReference type="InterPro" id="IPR012334">
    <property type="entry name" value="Pectin_lyas_fold"/>
</dbReference>
<dbReference type="Proteomes" id="UP000076715">
    <property type="component" value="Unassembled WGS sequence"/>
</dbReference>
<feature type="region of interest" description="Disordered" evidence="1">
    <location>
        <begin position="27"/>
        <end position="62"/>
    </location>
</feature>
<feature type="compositionally biased region" description="Low complexity" evidence="1">
    <location>
        <begin position="699"/>
        <end position="711"/>
    </location>
</feature>
<gene>
    <name evidence="4" type="ORF">AWE51_01160</name>
</gene>
<feature type="compositionally biased region" description="Acidic residues" evidence="1">
    <location>
        <begin position="37"/>
        <end position="53"/>
    </location>
</feature>
<evidence type="ECO:0000313" key="5">
    <source>
        <dbReference type="Proteomes" id="UP000076715"/>
    </source>
</evidence>
<dbReference type="AlphaFoldDB" id="A0A163C5X0"/>
<evidence type="ECO:0000256" key="1">
    <source>
        <dbReference type="SAM" id="MobiDB-lite"/>
    </source>
</evidence>
<evidence type="ECO:0000313" key="4">
    <source>
        <dbReference type="EMBL" id="KZS42081.1"/>
    </source>
</evidence>
<dbReference type="Gene3D" id="2.160.20.10">
    <property type="entry name" value="Single-stranded right-handed beta-helix, Pectin lyase-like"/>
    <property type="match status" value="2"/>
</dbReference>
<dbReference type="Pfam" id="PF13229">
    <property type="entry name" value="Beta_helix"/>
    <property type="match status" value="1"/>
</dbReference>
<dbReference type="RefSeq" id="WP_066309139.1">
    <property type="nucleotide sequence ID" value="NZ_LQRT01000002.1"/>
</dbReference>
<dbReference type="EMBL" id="LQRT01000002">
    <property type="protein sequence ID" value="KZS42081.1"/>
    <property type="molecule type" value="Genomic_DNA"/>
</dbReference>
<keyword evidence="2" id="KW-0732">Signal</keyword>
<dbReference type="SMART" id="SM00710">
    <property type="entry name" value="PbH1"/>
    <property type="match status" value="9"/>
</dbReference>
<name>A0A163C5X0_9FLAO</name>